<proteinExistence type="predicted"/>
<evidence type="ECO:0000313" key="2">
    <source>
        <dbReference type="Proteomes" id="UP001055811"/>
    </source>
</evidence>
<sequence length="97" mass="11305">MGLARCARFLKKCLDFLDQPDQLVVRAFAHYKIVPFVKGYNNCRRDQQMEQLGIPTLVFSTKYNVLTVSKVQKRVQLHGLELKYISWLLCQGSWLIS</sequence>
<gene>
    <name evidence="1" type="ORF">L2E82_11064</name>
</gene>
<evidence type="ECO:0000313" key="1">
    <source>
        <dbReference type="EMBL" id="KAI3781065.1"/>
    </source>
</evidence>
<dbReference type="EMBL" id="CM042010">
    <property type="protein sequence ID" value="KAI3781065.1"/>
    <property type="molecule type" value="Genomic_DNA"/>
</dbReference>
<reference evidence="1 2" key="2">
    <citation type="journal article" date="2022" name="Mol. Ecol. Resour.">
        <title>The genomes of chicory, endive, great burdock and yacon provide insights into Asteraceae paleo-polyploidization history and plant inulin production.</title>
        <authorList>
            <person name="Fan W."/>
            <person name="Wang S."/>
            <person name="Wang H."/>
            <person name="Wang A."/>
            <person name="Jiang F."/>
            <person name="Liu H."/>
            <person name="Zhao H."/>
            <person name="Xu D."/>
            <person name="Zhang Y."/>
        </authorList>
    </citation>
    <scope>NUCLEOTIDE SEQUENCE [LARGE SCALE GENOMIC DNA]</scope>
    <source>
        <strain evidence="2">cv. Punajuju</strain>
        <tissue evidence="1">Leaves</tissue>
    </source>
</reference>
<protein>
    <submittedName>
        <fullName evidence="1">Uncharacterized protein</fullName>
    </submittedName>
</protein>
<name>A0ACB9GCB7_CICIN</name>
<keyword evidence="2" id="KW-1185">Reference proteome</keyword>
<comment type="caution">
    <text evidence="1">The sequence shown here is derived from an EMBL/GenBank/DDBJ whole genome shotgun (WGS) entry which is preliminary data.</text>
</comment>
<dbReference type="Proteomes" id="UP001055811">
    <property type="component" value="Linkage Group LG02"/>
</dbReference>
<accession>A0ACB9GCB7</accession>
<organism evidence="1 2">
    <name type="scientific">Cichorium intybus</name>
    <name type="common">Chicory</name>
    <dbReference type="NCBI Taxonomy" id="13427"/>
    <lineage>
        <taxon>Eukaryota</taxon>
        <taxon>Viridiplantae</taxon>
        <taxon>Streptophyta</taxon>
        <taxon>Embryophyta</taxon>
        <taxon>Tracheophyta</taxon>
        <taxon>Spermatophyta</taxon>
        <taxon>Magnoliopsida</taxon>
        <taxon>eudicotyledons</taxon>
        <taxon>Gunneridae</taxon>
        <taxon>Pentapetalae</taxon>
        <taxon>asterids</taxon>
        <taxon>campanulids</taxon>
        <taxon>Asterales</taxon>
        <taxon>Asteraceae</taxon>
        <taxon>Cichorioideae</taxon>
        <taxon>Cichorieae</taxon>
        <taxon>Cichoriinae</taxon>
        <taxon>Cichorium</taxon>
    </lineage>
</organism>
<reference evidence="2" key="1">
    <citation type="journal article" date="2022" name="Mol. Ecol. Resour.">
        <title>The genomes of chicory, endive, great burdock and yacon provide insights into Asteraceae palaeo-polyploidization history and plant inulin production.</title>
        <authorList>
            <person name="Fan W."/>
            <person name="Wang S."/>
            <person name="Wang H."/>
            <person name="Wang A."/>
            <person name="Jiang F."/>
            <person name="Liu H."/>
            <person name="Zhao H."/>
            <person name="Xu D."/>
            <person name="Zhang Y."/>
        </authorList>
    </citation>
    <scope>NUCLEOTIDE SEQUENCE [LARGE SCALE GENOMIC DNA]</scope>
    <source>
        <strain evidence="2">cv. Punajuju</strain>
    </source>
</reference>